<name>A0A2A7SBW2_BURGA</name>
<dbReference type="EMBL" id="PDDY01000001">
    <property type="protein sequence ID" value="PEH40720.1"/>
    <property type="molecule type" value="Genomic_DNA"/>
</dbReference>
<dbReference type="Proteomes" id="UP000220629">
    <property type="component" value="Unassembled WGS sequence"/>
</dbReference>
<reference evidence="2" key="1">
    <citation type="submission" date="2017-09" db="EMBL/GenBank/DDBJ databases">
        <title>FDA dAtabase for Regulatory Grade micrObial Sequences (FDA-ARGOS): Supporting development and validation of Infectious Disease Dx tests.</title>
        <authorList>
            <person name="Minogue T."/>
            <person name="Wolcott M."/>
            <person name="Wasieloski L."/>
            <person name="Aguilar W."/>
            <person name="Moore D."/>
            <person name="Tallon L."/>
            <person name="Sadzewicz L."/>
            <person name="Ott S."/>
            <person name="Zhao X."/>
            <person name="Nagaraj S."/>
            <person name="Vavikolanu K."/>
            <person name="Aluvathingal J."/>
            <person name="Nadendla S."/>
            <person name="Sichtig H."/>
        </authorList>
    </citation>
    <scope>NUCLEOTIDE SEQUENCE [LARGE SCALE GENOMIC DNA]</scope>
    <source>
        <strain evidence="2">FDAARGOS_390</strain>
    </source>
</reference>
<gene>
    <name evidence="1" type="ORF">CRM94_00205</name>
</gene>
<comment type="caution">
    <text evidence="1">The sequence shown here is derived from an EMBL/GenBank/DDBJ whole genome shotgun (WGS) entry which is preliminary data.</text>
</comment>
<evidence type="ECO:0000313" key="2">
    <source>
        <dbReference type="Proteomes" id="UP000220629"/>
    </source>
</evidence>
<organism evidence="1 2">
    <name type="scientific">Burkholderia gladioli</name>
    <name type="common">Pseudomonas marginata</name>
    <name type="synonym">Phytomonas marginata</name>
    <dbReference type="NCBI Taxonomy" id="28095"/>
    <lineage>
        <taxon>Bacteria</taxon>
        <taxon>Pseudomonadati</taxon>
        <taxon>Pseudomonadota</taxon>
        <taxon>Betaproteobacteria</taxon>
        <taxon>Burkholderiales</taxon>
        <taxon>Burkholderiaceae</taxon>
        <taxon>Burkholderia</taxon>
    </lineage>
</organism>
<sequence length="214" mass="23238">MNPPVLLAYRLRRDASRPVLVPANAYRMPLGMPGGSAADYARAAAAEAAAFADTARLAGCPDDDDARRVLLDHERHFAFLAELAVQAREAVHDELRLYVEVRASYMGVLPAALLAPWVLLGADLYHEAARDAARGWPTLWIGDRIRRDVDFAGDNTLRCALWQADLAAPLDALLRRAWPAHAIRIEALPAPLASDFPIPDPADPGAHPAAKETT</sequence>
<proteinExistence type="predicted"/>
<accession>A0A2A7SBW2</accession>
<dbReference type="AlphaFoldDB" id="A0A2A7SBW2"/>
<evidence type="ECO:0000313" key="1">
    <source>
        <dbReference type="EMBL" id="PEH40720.1"/>
    </source>
</evidence>
<protein>
    <submittedName>
        <fullName evidence="1">Uncharacterized protein</fullName>
    </submittedName>
</protein>
<dbReference type="RefSeq" id="WP_096751837.1">
    <property type="nucleotide sequence ID" value="NZ_CADEPO010000015.1"/>
</dbReference>